<reference evidence="18" key="1">
    <citation type="journal article" date="2013" name="Nat. Biotechnol.">
        <title>Draft genome sequence of chickpea (Cicer arietinum) provides a resource for trait improvement.</title>
        <authorList>
            <person name="Varshney R.K."/>
            <person name="Song C."/>
            <person name="Saxena R.K."/>
            <person name="Azam S."/>
            <person name="Yu S."/>
            <person name="Sharpe A.G."/>
            <person name="Cannon S."/>
            <person name="Baek J."/>
            <person name="Rosen B.D."/>
            <person name="Tar'an B."/>
            <person name="Millan T."/>
            <person name="Zhang X."/>
            <person name="Ramsay L.D."/>
            <person name="Iwata A."/>
            <person name="Wang Y."/>
            <person name="Nelson W."/>
            <person name="Farmer A.D."/>
            <person name="Gaur P.M."/>
            <person name="Soderlund C."/>
            <person name="Penmetsa R.V."/>
            <person name="Xu C."/>
            <person name="Bharti A.K."/>
            <person name="He W."/>
            <person name="Winter P."/>
            <person name="Zhao S."/>
            <person name="Hane J.K."/>
            <person name="Carrasquilla-Garcia N."/>
            <person name="Condie J.A."/>
            <person name="Upadhyaya H.D."/>
            <person name="Luo M.C."/>
            <person name="Thudi M."/>
            <person name="Gowda C.L."/>
            <person name="Singh N.P."/>
            <person name="Lichtenzveig J."/>
            <person name="Gali K.K."/>
            <person name="Rubio J."/>
            <person name="Nadarajan N."/>
            <person name="Dolezel J."/>
            <person name="Bansal K.C."/>
            <person name="Xu X."/>
            <person name="Edwards D."/>
            <person name="Zhang G."/>
            <person name="Kahl G."/>
            <person name="Gil J."/>
            <person name="Singh K.B."/>
            <person name="Datta S.K."/>
            <person name="Jackson S.A."/>
            <person name="Wang J."/>
            <person name="Cook D.R."/>
        </authorList>
    </citation>
    <scope>NUCLEOTIDE SEQUENCE [LARGE SCALE GENOMIC DNA]</scope>
    <source>
        <strain evidence="18">cv. CDC Frontier</strain>
    </source>
</reference>
<dbReference type="eggNOG" id="KOG0800">
    <property type="taxonomic scope" value="Eukaryota"/>
</dbReference>
<evidence type="ECO:0000256" key="4">
    <source>
        <dbReference type="ARBA" id="ARBA00012483"/>
    </source>
</evidence>
<comment type="pathway">
    <text evidence="3">Protein modification; protein ubiquitination.</text>
</comment>
<dbReference type="Proteomes" id="UP000087171">
    <property type="component" value="Chromosome Ca7"/>
</dbReference>
<dbReference type="InterPro" id="IPR013083">
    <property type="entry name" value="Znf_RING/FYVE/PHD"/>
</dbReference>
<dbReference type="PANTHER" id="PTHR14155:SF521">
    <property type="entry name" value="RING-H2 FINGER PROTEIN ATL30"/>
    <property type="match status" value="1"/>
</dbReference>
<keyword evidence="5" id="KW-0808">Transferase</keyword>
<feature type="transmembrane region" description="Helical" evidence="16">
    <location>
        <begin position="20"/>
        <end position="43"/>
    </location>
</feature>
<dbReference type="SUPFAM" id="SSF57850">
    <property type="entry name" value="RING/U-box"/>
    <property type="match status" value="1"/>
</dbReference>
<keyword evidence="9" id="KW-0833">Ubl conjugation pathway</keyword>
<evidence type="ECO:0000256" key="6">
    <source>
        <dbReference type="ARBA" id="ARBA00022692"/>
    </source>
</evidence>
<evidence type="ECO:0000256" key="14">
    <source>
        <dbReference type="PROSITE-ProRule" id="PRU00175"/>
    </source>
</evidence>
<evidence type="ECO:0000256" key="8">
    <source>
        <dbReference type="ARBA" id="ARBA00022771"/>
    </source>
</evidence>
<evidence type="ECO:0000256" key="7">
    <source>
        <dbReference type="ARBA" id="ARBA00022723"/>
    </source>
</evidence>
<evidence type="ECO:0000256" key="15">
    <source>
        <dbReference type="SAM" id="MobiDB-lite"/>
    </source>
</evidence>
<dbReference type="GeneID" id="101509995"/>
<reference evidence="19" key="2">
    <citation type="submission" date="2025-08" db="UniProtKB">
        <authorList>
            <consortium name="RefSeq"/>
        </authorList>
    </citation>
    <scope>IDENTIFICATION</scope>
    <source>
        <tissue evidence="19">Etiolated seedlings</tissue>
    </source>
</reference>
<keyword evidence="7" id="KW-0479">Metal-binding</keyword>
<dbReference type="KEGG" id="cam:101509995"/>
<comment type="catalytic activity">
    <reaction evidence="1">
        <text>S-ubiquitinyl-[E2 ubiquitin-conjugating enzyme]-L-cysteine + [acceptor protein]-L-lysine = [E2 ubiquitin-conjugating enzyme]-L-cysteine + N(6)-ubiquitinyl-[acceptor protein]-L-lysine.</text>
        <dbReference type="EC" id="2.3.2.27"/>
    </reaction>
</comment>
<evidence type="ECO:0000256" key="13">
    <source>
        <dbReference type="ARBA" id="ARBA00024209"/>
    </source>
</evidence>
<comment type="subcellular location">
    <subcellularLocation>
        <location evidence="2">Membrane</location>
        <topology evidence="2">Single-pass membrane protein</topology>
    </subcellularLocation>
</comment>
<dbReference type="AlphaFoldDB" id="A0A1S2YTP1"/>
<evidence type="ECO:0000256" key="10">
    <source>
        <dbReference type="ARBA" id="ARBA00022833"/>
    </source>
</evidence>
<proteinExistence type="inferred from homology"/>
<evidence type="ECO:0000256" key="12">
    <source>
        <dbReference type="ARBA" id="ARBA00023136"/>
    </source>
</evidence>
<name>A0A1S2YTP1_CICAR</name>
<evidence type="ECO:0000313" key="19">
    <source>
        <dbReference type="RefSeq" id="XP_004509735.1"/>
    </source>
</evidence>
<feature type="domain" description="RING-type" evidence="17">
    <location>
        <begin position="106"/>
        <end position="148"/>
    </location>
</feature>
<dbReference type="OrthoDB" id="9984778at2759"/>
<dbReference type="Gene3D" id="3.30.40.10">
    <property type="entry name" value="Zinc/RING finger domain, C3HC4 (zinc finger)"/>
    <property type="match status" value="1"/>
</dbReference>
<evidence type="ECO:0000256" key="1">
    <source>
        <dbReference type="ARBA" id="ARBA00000900"/>
    </source>
</evidence>
<protein>
    <recommendedName>
        <fullName evidence="4">RING-type E3 ubiquitin transferase</fullName>
        <ecNumber evidence="4">2.3.2.27</ecNumber>
    </recommendedName>
</protein>
<keyword evidence="8 14" id="KW-0863">Zinc-finger</keyword>
<comment type="similarity">
    <text evidence="13">Belongs to the RING-type zinc finger family. ATL subfamily.</text>
</comment>
<evidence type="ECO:0000256" key="3">
    <source>
        <dbReference type="ARBA" id="ARBA00004906"/>
    </source>
</evidence>
<feature type="region of interest" description="Disordered" evidence="15">
    <location>
        <begin position="149"/>
        <end position="172"/>
    </location>
</feature>
<gene>
    <name evidence="19" type="primary">LOC101509995</name>
</gene>
<keyword evidence="6 16" id="KW-0812">Transmembrane</keyword>
<dbReference type="RefSeq" id="XP_004509735.1">
    <property type="nucleotide sequence ID" value="XM_004509678.3"/>
</dbReference>
<keyword evidence="18" id="KW-1185">Reference proteome</keyword>
<dbReference type="EC" id="2.3.2.27" evidence="4"/>
<evidence type="ECO:0000256" key="5">
    <source>
        <dbReference type="ARBA" id="ARBA00022679"/>
    </source>
</evidence>
<keyword evidence="10" id="KW-0862">Zinc</keyword>
<dbReference type="PANTHER" id="PTHR14155">
    <property type="entry name" value="RING FINGER DOMAIN-CONTAINING"/>
    <property type="match status" value="1"/>
</dbReference>
<evidence type="ECO:0000313" key="18">
    <source>
        <dbReference type="Proteomes" id="UP000087171"/>
    </source>
</evidence>
<dbReference type="GO" id="GO:0061630">
    <property type="term" value="F:ubiquitin protein ligase activity"/>
    <property type="evidence" value="ECO:0007669"/>
    <property type="project" value="UniProtKB-EC"/>
</dbReference>
<dbReference type="InterPro" id="IPR053238">
    <property type="entry name" value="RING-H2_zinc_finger"/>
</dbReference>
<dbReference type="Pfam" id="PF13639">
    <property type="entry name" value="zf-RING_2"/>
    <property type="match status" value="1"/>
</dbReference>
<sequence length="301" mass="34054">MSSAEPDYDVPPASAYSTPPTLVAFTLTVLILCFVAFSIVYLCKYCFSNVFHTWDLQRTASGTIIRPSPARSPPRGLDVTLLNRFPTFVYASVKNLRLKKSYSLECAICLTEFEDDSLLRLLTICCHVFHQECIDLWLRSHKTCPVCRTELDSPPNQTSKHGDDNSTRNAQEDTLSLPCDDIRIDVREEENGGVGEMTRDHIHEGDQHDHHMSMQQQEEEHKFARSHSTGHSILMIRGGEERDDDKYTLILPEHVIRAGHYCTRSCVSYHEIRMAETAPCSNCGFVNPKSDSTLLTQGQES</sequence>
<dbReference type="PaxDb" id="3827-XP_004509735.1"/>
<keyword evidence="12 16" id="KW-0472">Membrane</keyword>
<dbReference type="GO" id="GO:0016020">
    <property type="term" value="C:membrane"/>
    <property type="evidence" value="ECO:0007669"/>
    <property type="project" value="UniProtKB-SubCell"/>
</dbReference>
<dbReference type="SMART" id="SM00184">
    <property type="entry name" value="RING"/>
    <property type="match status" value="1"/>
</dbReference>
<evidence type="ECO:0000259" key="17">
    <source>
        <dbReference type="PROSITE" id="PS50089"/>
    </source>
</evidence>
<evidence type="ECO:0000256" key="9">
    <source>
        <dbReference type="ARBA" id="ARBA00022786"/>
    </source>
</evidence>
<keyword evidence="11 16" id="KW-1133">Transmembrane helix</keyword>
<evidence type="ECO:0000256" key="16">
    <source>
        <dbReference type="SAM" id="Phobius"/>
    </source>
</evidence>
<accession>A0A1S2YTP1</accession>
<dbReference type="GO" id="GO:0008270">
    <property type="term" value="F:zinc ion binding"/>
    <property type="evidence" value="ECO:0007669"/>
    <property type="project" value="UniProtKB-KW"/>
</dbReference>
<evidence type="ECO:0000256" key="11">
    <source>
        <dbReference type="ARBA" id="ARBA00022989"/>
    </source>
</evidence>
<dbReference type="PROSITE" id="PS50089">
    <property type="entry name" value="ZF_RING_2"/>
    <property type="match status" value="1"/>
</dbReference>
<dbReference type="InterPro" id="IPR001841">
    <property type="entry name" value="Znf_RING"/>
</dbReference>
<evidence type="ECO:0000256" key="2">
    <source>
        <dbReference type="ARBA" id="ARBA00004167"/>
    </source>
</evidence>
<dbReference type="FunFam" id="3.30.40.10:FF:000187">
    <property type="entry name" value="E3 ubiquitin-protein ligase ATL6"/>
    <property type="match status" value="1"/>
</dbReference>
<organism evidence="18 19">
    <name type="scientific">Cicer arietinum</name>
    <name type="common">Chickpea</name>
    <name type="synonym">Garbanzo</name>
    <dbReference type="NCBI Taxonomy" id="3827"/>
    <lineage>
        <taxon>Eukaryota</taxon>
        <taxon>Viridiplantae</taxon>
        <taxon>Streptophyta</taxon>
        <taxon>Embryophyta</taxon>
        <taxon>Tracheophyta</taxon>
        <taxon>Spermatophyta</taxon>
        <taxon>Magnoliopsida</taxon>
        <taxon>eudicotyledons</taxon>
        <taxon>Gunneridae</taxon>
        <taxon>Pentapetalae</taxon>
        <taxon>rosids</taxon>
        <taxon>fabids</taxon>
        <taxon>Fabales</taxon>
        <taxon>Fabaceae</taxon>
        <taxon>Papilionoideae</taxon>
        <taxon>50 kb inversion clade</taxon>
        <taxon>NPAAA clade</taxon>
        <taxon>Hologalegina</taxon>
        <taxon>IRL clade</taxon>
        <taxon>Cicereae</taxon>
        <taxon>Cicer</taxon>
    </lineage>
</organism>